<protein>
    <submittedName>
        <fullName evidence="1">Uncharacterized protein</fullName>
    </submittedName>
</protein>
<accession>A0A9D4V484</accession>
<evidence type="ECO:0000313" key="1">
    <source>
        <dbReference type="EMBL" id="KAI5079082.1"/>
    </source>
</evidence>
<gene>
    <name evidence="1" type="ORF">GOP47_0006753</name>
</gene>
<dbReference type="Proteomes" id="UP000886520">
    <property type="component" value="Chromosome 6"/>
</dbReference>
<evidence type="ECO:0000313" key="2">
    <source>
        <dbReference type="Proteomes" id="UP000886520"/>
    </source>
</evidence>
<name>A0A9D4V484_ADICA</name>
<comment type="caution">
    <text evidence="1">The sequence shown here is derived from an EMBL/GenBank/DDBJ whole genome shotgun (WGS) entry which is preliminary data.</text>
</comment>
<organism evidence="1 2">
    <name type="scientific">Adiantum capillus-veneris</name>
    <name type="common">Maidenhair fern</name>
    <dbReference type="NCBI Taxonomy" id="13818"/>
    <lineage>
        <taxon>Eukaryota</taxon>
        <taxon>Viridiplantae</taxon>
        <taxon>Streptophyta</taxon>
        <taxon>Embryophyta</taxon>
        <taxon>Tracheophyta</taxon>
        <taxon>Polypodiopsida</taxon>
        <taxon>Polypodiidae</taxon>
        <taxon>Polypodiales</taxon>
        <taxon>Pteridineae</taxon>
        <taxon>Pteridaceae</taxon>
        <taxon>Vittarioideae</taxon>
        <taxon>Adiantum</taxon>
    </lineage>
</organism>
<keyword evidence="2" id="KW-1185">Reference proteome</keyword>
<proteinExistence type="predicted"/>
<dbReference type="AlphaFoldDB" id="A0A9D4V484"/>
<dbReference type="EMBL" id="JABFUD020000006">
    <property type="protein sequence ID" value="KAI5079082.1"/>
    <property type="molecule type" value="Genomic_DNA"/>
</dbReference>
<reference evidence="1" key="1">
    <citation type="submission" date="2021-01" db="EMBL/GenBank/DDBJ databases">
        <title>Adiantum capillus-veneris genome.</title>
        <authorList>
            <person name="Fang Y."/>
            <person name="Liao Q."/>
        </authorList>
    </citation>
    <scope>NUCLEOTIDE SEQUENCE</scope>
    <source>
        <strain evidence="1">H3</strain>
        <tissue evidence="1">Leaf</tissue>
    </source>
</reference>
<sequence>MLVGNGYLQQDFSSIEIEVRELFMYWQWRAVKNAAEKWFLGGGPRGPGGRVEWIISRQWILAPSPLSSGAPSEVLNRHLGRQQRVYRIPSSLNKIHIFSKIIKGSKAL</sequence>